<comment type="caution">
    <text evidence="2">The sequence shown here is derived from an EMBL/GenBank/DDBJ whole genome shotgun (WGS) entry which is preliminary data.</text>
</comment>
<gene>
    <name evidence="2" type="ORF">ACFQ42_04550</name>
</gene>
<dbReference type="EMBL" id="JBHTOI010000031">
    <property type="protein sequence ID" value="MFD1418004.1"/>
    <property type="molecule type" value="Genomic_DNA"/>
</dbReference>
<keyword evidence="1" id="KW-0812">Transmembrane</keyword>
<feature type="transmembrane region" description="Helical" evidence="1">
    <location>
        <begin position="7"/>
        <end position="26"/>
    </location>
</feature>
<keyword evidence="1" id="KW-0472">Membrane</keyword>
<protein>
    <recommendedName>
        <fullName evidence="4">DUF1056 family protein</fullName>
    </recommendedName>
</protein>
<accession>A0ABW4BVI2</accession>
<evidence type="ECO:0000256" key="1">
    <source>
        <dbReference type="SAM" id="Phobius"/>
    </source>
</evidence>
<dbReference type="RefSeq" id="WP_125678236.1">
    <property type="nucleotide sequence ID" value="NZ_JBHTOI010000031.1"/>
</dbReference>
<evidence type="ECO:0000313" key="2">
    <source>
        <dbReference type="EMBL" id="MFD1418004.1"/>
    </source>
</evidence>
<evidence type="ECO:0000313" key="3">
    <source>
        <dbReference type="Proteomes" id="UP001597251"/>
    </source>
</evidence>
<name>A0ABW4BVI2_9LACO</name>
<sequence>MNLLMKIDRWLGTILLIVAVLGYFFHWFTSQLLLSALAAGALLVIISFTSDKGHASKNGENKKD</sequence>
<dbReference type="Proteomes" id="UP001597251">
    <property type="component" value="Unassembled WGS sequence"/>
</dbReference>
<keyword evidence="1" id="KW-1133">Transmembrane helix</keyword>
<proteinExistence type="predicted"/>
<evidence type="ECO:0008006" key="4">
    <source>
        <dbReference type="Google" id="ProtNLM"/>
    </source>
</evidence>
<keyword evidence="3" id="KW-1185">Reference proteome</keyword>
<feature type="transmembrane region" description="Helical" evidence="1">
    <location>
        <begin position="32"/>
        <end position="49"/>
    </location>
</feature>
<organism evidence="2 3">
    <name type="scientific">Companilactobacillus keshanensis</name>
    <dbReference type="NCBI Taxonomy" id="2486003"/>
    <lineage>
        <taxon>Bacteria</taxon>
        <taxon>Bacillati</taxon>
        <taxon>Bacillota</taxon>
        <taxon>Bacilli</taxon>
        <taxon>Lactobacillales</taxon>
        <taxon>Lactobacillaceae</taxon>
        <taxon>Companilactobacillus</taxon>
    </lineage>
</organism>
<reference evidence="3" key="1">
    <citation type="journal article" date="2019" name="Int. J. Syst. Evol. Microbiol.">
        <title>The Global Catalogue of Microorganisms (GCM) 10K type strain sequencing project: providing services to taxonomists for standard genome sequencing and annotation.</title>
        <authorList>
            <consortium name="The Broad Institute Genomics Platform"/>
            <consortium name="The Broad Institute Genome Sequencing Center for Infectious Disease"/>
            <person name="Wu L."/>
            <person name="Ma J."/>
        </authorList>
    </citation>
    <scope>NUCLEOTIDE SEQUENCE [LARGE SCALE GENOMIC DNA]</scope>
    <source>
        <strain evidence="3">CCM 8936</strain>
    </source>
</reference>